<organism evidence="1 2">
    <name type="scientific">Sphingomonas kyeonggiensis</name>
    <dbReference type="NCBI Taxonomy" id="1268553"/>
    <lineage>
        <taxon>Bacteria</taxon>
        <taxon>Pseudomonadati</taxon>
        <taxon>Pseudomonadota</taxon>
        <taxon>Alphaproteobacteria</taxon>
        <taxon>Sphingomonadales</taxon>
        <taxon>Sphingomonadaceae</taxon>
        <taxon>Sphingomonas</taxon>
    </lineage>
</organism>
<evidence type="ECO:0000313" key="2">
    <source>
        <dbReference type="Proteomes" id="UP000557392"/>
    </source>
</evidence>
<dbReference type="RefSeq" id="WP_183996236.1">
    <property type="nucleotide sequence ID" value="NZ_JACIEH010000001.1"/>
</dbReference>
<comment type="caution">
    <text evidence="1">The sequence shown here is derived from an EMBL/GenBank/DDBJ whole genome shotgun (WGS) entry which is preliminary data.</text>
</comment>
<sequence>MQWRRTDPVQTVDALIAIGASAVDAMAAGLAGKTGVFRTLKVELGDDWAVLFAASVPDVDEAVLPHLAGVTPLYRAARDFWLPVGVAMAVPDHARDLLLRAMLDHYCVALPAIAVPRFAEGQPNTGEADLYLIRDPVPFSQSALSQRRVAT</sequence>
<keyword evidence="2" id="KW-1185">Reference proteome</keyword>
<dbReference type="Proteomes" id="UP000557392">
    <property type="component" value="Unassembled WGS sequence"/>
</dbReference>
<proteinExistence type="predicted"/>
<gene>
    <name evidence="1" type="ORF">GGR46_001613</name>
</gene>
<protein>
    <submittedName>
        <fullName evidence="1">Uncharacterized protein</fullName>
    </submittedName>
</protein>
<accession>A0A7W6JRA1</accession>
<name>A0A7W6JRA1_9SPHN</name>
<dbReference type="EMBL" id="JACIEH010000001">
    <property type="protein sequence ID" value="MBB4098080.1"/>
    <property type="molecule type" value="Genomic_DNA"/>
</dbReference>
<evidence type="ECO:0000313" key="1">
    <source>
        <dbReference type="EMBL" id="MBB4098080.1"/>
    </source>
</evidence>
<reference evidence="1 2" key="1">
    <citation type="submission" date="2020-08" db="EMBL/GenBank/DDBJ databases">
        <title>Genomic Encyclopedia of Type Strains, Phase IV (KMG-IV): sequencing the most valuable type-strain genomes for metagenomic binning, comparative biology and taxonomic classification.</title>
        <authorList>
            <person name="Goeker M."/>
        </authorList>
    </citation>
    <scope>NUCLEOTIDE SEQUENCE [LARGE SCALE GENOMIC DNA]</scope>
    <source>
        <strain evidence="1 2">DSM 101806</strain>
    </source>
</reference>
<dbReference type="AlphaFoldDB" id="A0A7W6JRA1"/>